<dbReference type="CDD" id="cd06173">
    <property type="entry name" value="MFS_MefA_like"/>
    <property type="match status" value="1"/>
</dbReference>
<dbReference type="SUPFAM" id="SSF103473">
    <property type="entry name" value="MFS general substrate transporter"/>
    <property type="match status" value="1"/>
</dbReference>
<evidence type="ECO:0000256" key="2">
    <source>
        <dbReference type="ARBA" id="ARBA00022448"/>
    </source>
</evidence>
<dbReference type="EMBL" id="CAEZSH010000032">
    <property type="protein sequence ID" value="CAB4535209.1"/>
    <property type="molecule type" value="Genomic_DNA"/>
</dbReference>
<keyword evidence="5 9" id="KW-1133">Transmembrane helix</keyword>
<evidence type="ECO:0000256" key="4">
    <source>
        <dbReference type="ARBA" id="ARBA00022692"/>
    </source>
</evidence>
<feature type="transmembrane region" description="Helical" evidence="9">
    <location>
        <begin position="308"/>
        <end position="329"/>
    </location>
</feature>
<evidence type="ECO:0000313" key="11">
    <source>
        <dbReference type="EMBL" id="CAB4535209.1"/>
    </source>
</evidence>
<feature type="transmembrane region" description="Helical" evidence="9">
    <location>
        <begin position="253"/>
        <end position="271"/>
    </location>
</feature>
<name>A0A6J6B9Y9_9ZZZZ</name>
<sequence length="407" mass="42820">MRAFVLTQASNFAGVISGSIIFIALPWLVLDVTGSSAQGALVIAASSIPGLLLAPMMGSFIDSIGRRRVAWAAEGVTVLTTIAFPLMAVFGAINLWSLVVLAVIRNIFSPGGQSARKSLVPDVAAKAGLTLDRANSLHEAVFAAGFAVGPAISAIVIGFSGPMMAFWWSAGAGAASALFMLAVKVVEKQEPASADDDIKRPLRYAFEGVRALGRYPAVAILFISLLAVSLIYIPTEMVVLPRYFNDIGQPEGLGFLIATMATASVFGSLAYEWLAARISYPNLLRMVLFGISAAMLPMAFLLPQWAMLVLGAILGFSFAPVIPLLNTVVQRQVPANLRGRVFSLEMAVWNASPMISFIAVGFAVDQVGVQPVYLALAIGVALASLAISSAPQMRALASAKQAEQTTS</sequence>
<evidence type="ECO:0000256" key="3">
    <source>
        <dbReference type="ARBA" id="ARBA00022475"/>
    </source>
</evidence>
<evidence type="ECO:0000256" key="8">
    <source>
        <dbReference type="ARBA" id="ARBA00040914"/>
    </source>
</evidence>
<feature type="transmembrane region" description="Helical" evidence="9">
    <location>
        <begin position="283"/>
        <end position="302"/>
    </location>
</feature>
<keyword evidence="6 9" id="KW-0472">Membrane</keyword>
<dbReference type="Gene3D" id="1.20.1250.20">
    <property type="entry name" value="MFS general substrate transporter like domains"/>
    <property type="match status" value="1"/>
</dbReference>
<keyword evidence="4 9" id="KW-0812">Transmembrane</keyword>
<dbReference type="GO" id="GO:0022857">
    <property type="term" value="F:transmembrane transporter activity"/>
    <property type="evidence" value="ECO:0007669"/>
    <property type="project" value="InterPro"/>
</dbReference>
<dbReference type="InterPro" id="IPR011701">
    <property type="entry name" value="MFS"/>
</dbReference>
<gene>
    <name evidence="11" type="ORF">UFOPK1410_00406</name>
</gene>
<proteinExistence type="inferred from homology"/>
<comment type="similarity">
    <text evidence="7">Belongs to the major facilitator superfamily. Drug:H(+) antiporter-3 (DHA3) (TC 2.A.1.21) family.</text>
</comment>
<feature type="transmembrane region" description="Helical" evidence="9">
    <location>
        <begin position="12"/>
        <end position="30"/>
    </location>
</feature>
<keyword evidence="3" id="KW-1003">Cell membrane</keyword>
<dbReference type="PROSITE" id="PS50850">
    <property type="entry name" value="MFS"/>
    <property type="match status" value="1"/>
</dbReference>
<dbReference type="GO" id="GO:0005886">
    <property type="term" value="C:plasma membrane"/>
    <property type="evidence" value="ECO:0007669"/>
    <property type="project" value="UniProtKB-SubCell"/>
</dbReference>
<feature type="transmembrane region" description="Helical" evidence="9">
    <location>
        <begin position="341"/>
        <end position="364"/>
    </location>
</feature>
<dbReference type="PANTHER" id="PTHR23513:SF9">
    <property type="entry name" value="ENTEROBACTIN EXPORTER ENTS"/>
    <property type="match status" value="1"/>
</dbReference>
<feature type="transmembrane region" description="Helical" evidence="9">
    <location>
        <begin position="140"/>
        <end position="159"/>
    </location>
</feature>
<protein>
    <recommendedName>
        <fullName evidence="8">Multidrug efflux pump Tap</fullName>
    </recommendedName>
</protein>
<evidence type="ECO:0000256" key="6">
    <source>
        <dbReference type="ARBA" id="ARBA00023136"/>
    </source>
</evidence>
<evidence type="ECO:0000256" key="9">
    <source>
        <dbReference type="SAM" id="Phobius"/>
    </source>
</evidence>
<feature type="transmembrane region" description="Helical" evidence="9">
    <location>
        <begin position="93"/>
        <end position="108"/>
    </location>
</feature>
<dbReference type="Pfam" id="PF07690">
    <property type="entry name" value="MFS_1"/>
    <property type="match status" value="1"/>
</dbReference>
<comment type="subcellular location">
    <subcellularLocation>
        <location evidence="1">Cell membrane</location>
        <topology evidence="1">Multi-pass membrane protein</topology>
    </subcellularLocation>
</comment>
<evidence type="ECO:0000256" key="1">
    <source>
        <dbReference type="ARBA" id="ARBA00004651"/>
    </source>
</evidence>
<dbReference type="InterPro" id="IPR020846">
    <property type="entry name" value="MFS_dom"/>
</dbReference>
<evidence type="ECO:0000256" key="7">
    <source>
        <dbReference type="ARBA" id="ARBA00038075"/>
    </source>
</evidence>
<evidence type="ECO:0000256" key="5">
    <source>
        <dbReference type="ARBA" id="ARBA00022989"/>
    </source>
</evidence>
<dbReference type="AlphaFoldDB" id="A0A6J6B9Y9"/>
<keyword evidence="2" id="KW-0813">Transport</keyword>
<organism evidence="11">
    <name type="scientific">freshwater metagenome</name>
    <dbReference type="NCBI Taxonomy" id="449393"/>
    <lineage>
        <taxon>unclassified sequences</taxon>
        <taxon>metagenomes</taxon>
        <taxon>ecological metagenomes</taxon>
    </lineage>
</organism>
<reference evidence="11" key="1">
    <citation type="submission" date="2020-05" db="EMBL/GenBank/DDBJ databases">
        <authorList>
            <person name="Chiriac C."/>
            <person name="Salcher M."/>
            <person name="Ghai R."/>
            <person name="Kavagutti S V."/>
        </authorList>
    </citation>
    <scope>NUCLEOTIDE SEQUENCE</scope>
</reference>
<feature type="transmembrane region" description="Helical" evidence="9">
    <location>
        <begin position="212"/>
        <end position="233"/>
    </location>
</feature>
<dbReference type="PANTHER" id="PTHR23513">
    <property type="entry name" value="INTEGRAL MEMBRANE EFFLUX PROTEIN-RELATED"/>
    <property type="match status" value="1"/>
</dbReference>
<accession>A0A6J6B9Y9</accession>
<feature type="domain" description="Major facilitator superfamily (MFS) profile" evidence="10">
    <location>
        <begin position="3"/>
        <end position="394"/>
    </location>
</feature>
<dbReference type="InterPro" id="IPR036259">
    <property type="entry name" value="MFS_trans_sf"/>
</dbReference>
<evidence type="ECO:0000259" key="10">
    <source>
        <dbReference type="PROSITE" id="PS50850"/>
    </source>
</evidence>
<feature type="transmembrane region" description="Helical" evidence="9">
    <location>
        <begin position="370"/>
        <end position="390"/>
    </location>
</feature>
<feature type="transmembrane region" description="Helical" evidence="9">
    <location>
        <begin position="36"/>
        <end position="57"/>
    </location>
</feature>